<dbReference type="Pfam" id="PF01757">
    <property type="entry name" value="Acyl_transf_3"/>
    <property type="match status" value="1"/>
</dbReference>
<dbReference type="PANTHER" id="PTHR23028:SF53">
    <property type="entry name" value="ACYL_TRANSF_3 DOMAIN-CONTAINING PROTEIN"/>
    <property type="match status" value="1"/>
</dbReference>
<feature type="transmembrane region" description="Helical" evidence="1">
    <location>
        <begin position="158"/>
        <end position="178"/>
    </location>
</feature>
<evidence type="ECO:0008006" key="6">
    <source>
        <dbReference type="Google" id="ProtNLM"/>
    </source>
</evidence>
<feature type="transmembrane region" description="Helical" evidence="1">
    <location>
        <begin position="37"/>
        <end position="54"/>
    </location>
</feature>
<dbReference type="GO" id="GO:0016747">
    <property type="term" value="F:acyltransferase activity, transferring groups other than amino-acyl groups"/>
    <property type="evidence" value="ECO:0007669"/>
    <property type="project" value="InterPro"/>
</dbReference>
<dbReference type="GO" id="GO:0016020">
    <property type="term" value="C:membrane"/>
    <property type="evidence" value="ECO:0007669"/>
    <property type="project" value="TreeGrafter"/>
</dbReference>
<evidence type="ECO:0000256" key="1">
    <source>
        <dbReference type="SAM" id="Phobius"/>
    </source>
</evidence>
<feature type="transmembrane region" description="Helical" evidence="1">
    <location>
        <begin position="303"/>
        <end position="323"/>
    </location>
</feature>
<feature type="transmembrane region" description="Helical" evidence="1">
    <location>
        <begin position="240"/>
        <end position="259"/>
    </location>
</feature>
<feature type="domain" description="SGNH" evidence="3">
    <location>
        <begin position="381"/>
        <end position="633"/>
    </location>
</feature>
<sequence length="645" mass="70364">MALRTDIQALRGLAVLLVVFHHAKFGLLNAGYLGVDIFFVISGYLITGMIKSGIEQGTFRFAEFYFRRAKRLLPAAYITFAVTALISLFLLNADELHDFGAQIVGAVTFTANIALWNQTGYFDGAATLKPLLHVWSLSIEEQYYLLLPTALVFIPQRFWKYGIMLLLLTSLALCMVLVQQKPSAVFYLLPTRAWELAIGSFAALLSIPHKGKTWIALQFAFWPSLATLFILPVIPLGTAHPGIDAFLVCLATAIVILRYHPDINSGMAPKALAKVGNFSYSLYLVHWPIFAFINNVYVGEPPLGVHISAVILALAIGFLLYRYVEVPTRHANVHISRGIIAATLGTSLLLAVTPGLLAAARVSEIDYAHVRRANVGFSMDCEYKQQFTPKPACQNTASPEILVWGDSFAMHSVPGIIATTDKGVMQATSSSCAPLLNLAAIDNAKYPRAFGEQCLSFNRSVYTYLAATPSIKTVVLSSPFASLLSASSGTDRVFSSLEIVDGKSVERVPSISGAVQAMLNTVAQVRALGKRVIIVAPPPVGNFDIGRCLERRANGQLTFGAANNCSIPVEEYHAKQVGVLDFLKQLEQQRVPVIYFDKILCSATACAAKLDGTFIYRDSQHLSYDGSRMLAEKMGLSARLQEAAR</sequence>
<evidence type="ECO:0000259" key="2">
    <source>
        <dbReference type="Pfam" id="PF01757"/>
    </source>
</evidence>
<feature type="transmembrane region" description="Helical" evidence="1">
    <location>
        <begin position="335"/>
        <end position="357"/>
    </location>
</feature>
<keyword evidence="1" id="KW-0812">Transmembrane</keyword>
<evidence type="ECO:0000313" key="4">
    <source>
        <dbReference type="EMBL" id="OHV99105.1"/>
    </source>
</evidence>
<evidence type="ECO:0000313" key="5">
    <source>
        <dbReference type="Proteomes" id="UP000179840"/>
    </source>
</evidence>
<dbReference type="InterPro" id="IPR043968">
    <property type="entry name" value="SGNH"/>
</dbReference>
<dbReference type="InterPro" id="IPR050879">
    <property type="entry name" value="Acyltransferase_3"/>
</dbReference>
<feature type="transmembrane region" description="Helical" evidence="1">
    <location>
        <begin position="75"/>
        <end position="93"/>
    </location>
</feature>
<keyword evidence="1" id="KW-0472">Membrane</keyword>
<dbReference type="Proteomes" id="UP000179840">
    <property type="component" value="Unassembled WGS sequence"/>
</dbReference>
<feature type="transmembrane region" description="Helical" evidence="1">
    <location>
        <begin position="99"/>
        <end position="116"/>
    </location>
</feature>
<organism evidence="4 5">
    <name type="scientific">Janthinobacterium lividum</name>
    <dbReference type="NCBI Taxonomy" id="29581"/>
    <lineage>
        <taxon>Bacteria</taxon>
        <taxon>Pseudomonadati</taxon>
        <taxon>Pseudomonadota</taxon>
        <taxon>Betaproteobacteria</taxon>
        <taxon>Burkholderiales</taxon>
        <taxon>Oxalobacteraceae</taxon>
        <taxon>Janthinobacterium</taxon>
    </lineage>
</organism>
<gene>
    <name evidence="4" type="ORF">AKG95_01140</name>
</gene>
<feature type="transmembrane region" description="Helical" evidence="1">
    <location>
        <begin position="184"/>
        <end position="207"/>
    </location>
</feature>
<evidence type="ECO:0000259" key="3">
    <source>
        <dbReference type="Pfam" id="PF19040"/>
    </source>
</evidence>
<feature type="domain" description="Acyltransferase 3" evidence="2">
    <location>
        <begin position="6"/>
        <end position="322"/>
    </location>
</feature>
<dbReference type="GO" id="GO:0009103">
    <property type="term" value="P:lipopolysaccharide biosynthetic process"/>
    <property type="evidence" value="ECO:0007669"/>
    <property type="project" value="TreeGrafter"/>
</dbReference>
<dbReference type="PANTHER" id="PTHR23028">
    <property type="entry name" value="ACETYLTRANSFERASE"/>
    <property type="match status" value="1"/>
</dbReference>
<dbReference type="EMBL" id="LFKP01000001">
    <property type="protein sequence ID" value="OHV99105.1"/>
    <property type="molecule type" value="Genomic_DNA"/>
</dbReference>
<dbReference type="RefSeq" id="WP_071075079.1">
    <property type="nucleotide sequence ID" value="NZ_LFKP01000001.1"/>
</dbReference>
<reference evidence="4 5" key="1">
    <citation type="submission" date="2015-06" db="EMBL/GenBank/DDBJ databases">
        <title>Draft genome sequencing of a biphenyl-degrading bacterium, Janthinobacterium lividum MEG1.</title>
        <authorList>
            <person name="Shimodaira J."/>
            <person name="Hatta T."/>
        </authorList>
    </citation>
    <scope>NUCLEOTIDE SEQUENCE [LARGE SCALE GENOMIC DNA]</scope>
    <source>
        <strain evidence="4 5">MEG1</strain>
    </source>
</reference>
<feature type="transmembrane region" description="Helical" evidence="1">
    <location>
        <begin position="214"/>
        <end position="234"/>
    </location>
</feature>
<dbReference type="InterPro" id="IPR002656">
    <property type="entry name" value="Acyl_transf_3_dom"/>
</dbReference>
<protein>
    <recommendedName>
        <fullName evidence="6">Acyltransferase</fullName>
    </recommendedName>
</protein>
<dbReference type="AlphaFoldDB" id="A0A1S1UFH0"/>
<dbReference type="Pfam" id="PF19040">
    <property type="entry name" value="SGNH"/>
    <property type="match status" value="1"/>
</dbReference>
<proteinExistence type="predicted"/>
<comment type="caution">
    <text evidence="4">The sequence shown here is derived from an EMBL/GenBank/DDBJ whole genome shotgun (WGS) entry which is preliminary data.</text>
</comment>
<accession>A0A1S1UFH0</accession>
<name>A0A1S1UFH0_9BURK</name>
<feature type="transmembrane region" description="Helical" evidence="1">
    <location>
        <begin position="280"/>
        <end position="297"/>
    </location>
</feature>
<keyword evidence="1" id="KW-1133">Transmembrane helix</keyword>